<dbReference type="CDD" id="cd00085">
    <property type="entry name" value="HNHc"/>
    <property type="match status" value="1"/>
</dbReference>
<proteinExistence type="predicted"/>
<feature type="domain" description="HNH nuclease" evidence="2">
    <location>
        <begin position="191"/>
        <end position="244"/>
    </location>
</feature>
<evidence type="ECO:0000313" key="4">
    <source>
        <dbReference type="Proteomes" id="UP000198611"/>
    </source>
</evidence>
<dbReference type="InterPro" id="IPR003615">
    <property type="entry name" value="HNH_nuc"/>
</dbReference>
<dbReference type="Pfam" id="PF14279">
    <property type="entry name" value="HNH_5"/>
    <property type="match status" value="1"/>
</dbReference>
<reference evidence="3 4" key="1">
    <citation type="submission" date="2016-10" db="EMBL/GenBank/DDBJ databases">
        <authorList>
            <person name="de Groot N.N."/>
        </authorList>
    </citation>
    <scope>NUCLEOTIDE SEQUENCE [LARGE SCALE GENOMIC DNA]</scope>
    <source>
        <strain evidence="3 4">HL3</strain>
    </source>
</reference>
<dbReference type="NCBIfam" id="NF040563">
    <property type="entry name" value="guided_IscB"/>
    <property type="match status" value="1"/>
</dbReference>
<evidence type="ECO:0000313" key="3">
    <source>
        <dbReference type="EMBL" id="SFC95475.1"/>
    </source>
</evidence>
<dbReference type="EMBL" id="FOMJ01000001">
    <property type="protein sequence ID" value="SFC95475.1"/>
    <property type="molecule type" value="Genomic_DNA"/>
</dbReference>
<dbReference type="Proteomes" id="UP000198611">
    <property type="component" value="Unassembled WGS sequence"/>
</dbReference>
<dbReference type="OrthoDB" id="9802901at2"/>
<keyword evidence="4" id="KW-1185">Reference proteome</keyword>
<accession>A0A1I1NDB9</accession>
<dbReference type="GO" id="GO:0004519">
    <property type="term" value="F:endonuclease activity"/>
    <property type="evidence" value="ECO:0007669"/>
    <property type="project" value="UniProtKB-KW"/>
</dbReference>
<dbReference type="InterPro" id="IPR029471">
    <property type="entry name" value="HNH_5"/>
</dbReference>
<dbReference type="InterPro" id="IPR052892">
    <property type="entry name" value="NA-targeting_endonuclease"/>
</dbReference>
<gene>
    <name evidence="3" type="ORF">SAMN05660831_00221</name>
</gene>
<feature type="region of interest" description="Disordered" evidence="1">
    <location>
        <begin position="96"/>
        <end position="137"/>
    </location>
</feature>
<dbReference type="RefSeq" id="WP_093426910.1">
    <property type="nucleotide sequence ID" value="NZ_FOMJ01000001.1"/>
</dbReference>
<evidence type="ECO:0000256" key="1">
    <source>
        <dbReference type="SAM" id="MobiDB-lite"/>
    </source>
</evidence>
<keyword evidence="3" id="KW-0255">Endonuclease</keyword>
<dbReference type="InterPro" id="IPR047693">
    <property type="entry name" value="RNA-guided_IscB-like"/>
</dbReference>
<dbReference type="PANTHER" id="PTHR33877:SF2">
    <property type="entry name" value="OS07G0170200 PROTEIN"/>
    <property type="match status" value="1"/>
</dbReference>
<sequence>MQQQRVFVQGREGSPLMPCHPARARRLLRVGRAKVVRRVPFTVRLIDRDQKDSAVQPVSLRLDPGARTTGVALVAEGGRGARAVWAAELTHRSQSIRSRLTDRRMYRRGRRSRKTRHRPPRLQNRARPKGWLPPSLQSRVDNTRTWAERLACRAPVSTVVVETTRFDVHALSAGKPLAGVEYQQGTLQGWELREYLLHRHGHTCAYCQGESRDPVLEVEHVHPRSRGGSNRVANLVIACQTCNTAKGNRTPGEWAVALGRTKFDQARAKTAPAIEAGKPSSLRDAAAMNASRYAVGRAVKTLGLPVTFTSGGRTKANRSSQGYRKAHWIDAACVGPAGDSVHLDPNAPVLSITATGRGQRRVTKPDRYGFPRGAAGRVKRVQGLQTGDRVRAVVPTGKYRGSHVGRVAGVRADGRMDVATTRQKFTTTAARLARLQAADGYHYEGAGL</sequence>
<name>A0A1I1NDB9_9GAMM</name>
<dbReference type="SMART" id="SM00507">
    <property type="entry name" value="HNHc"/>
    <property type="match status" value="1"/>
</dbReference>
<dbReference type="AlphaFoldDB" id="A0A1I1NDB9"/>
<dbReference type="PANTHER" id="PTHR33877">
    <property type="entry name" value="SLL1193 PROTEIN"/>
    <property type="match status" value="1"/>
</dbReference>
<protein>
    <submittedName>
        <fullName evidence="3">HNH endonuclease</fullName>
    </submittedName>
</protein>
<evidence type="ECO:0000259" key="2">
    <source>
        <dbReference type="SMART" id="SM00507"/>
    </source>
</evidence>
<keyword evidence="3" id="KW-0378">Hydrolase</keyword>
<feature type="compositionally biased region" description="Basic residues" evidence="1">
    <location>
        <begin position="105"/>
        <end position="128"/>
    </location>
</feature>
<dbReference type="STRING" id="1123397.SAMN05660831_00221"/>
<dbReference type="Pfam" id="PF14239">
    <property type="entry name" value="RRXRR"/>
    <property type="match status" value="1"/>
</dbReference>
<organism evidence="3 4">
    <name type="scientific">Thiohalospira halophila DSM 15071</name>
    <dbReference type="NCBI Taxonomy" id="1123397"/>
    <lineage>
        <taxon>Bacteria</taxon>
        <taxon>Pseudomonadati</taxon>
        <taxon>Pseudomonadota</taxon>
        <taxon>Gammaproteobacteria</taxon>
        <taxon>Thiohalospirales</taxon>
        <taxon>Thiohalospiraceae</taxon>
        <taxon>Thiohalospira</taxon>
    </lineage>
</organism>
<dbReference type="Gene3D" id="1.10.30.50">
    <property type="match status" value="1"/>
</dbReference>
<dbReference type="InterPro" id="IPR025938">
    <property type="entry name" value="RRXRR_dom"/>
</dbReference>
<keyword evidence="3" id="KW-0540">Nuclease</keyword>